<name>A0AAW1CCP6_CROAD</name>
<dbReference type="Proteomes" id="UP001474421">
    <property type="component" value="Unassembled WGS sequence"/>
</dbReference>
<reference evidence="2 3" key="1">
    <citation type="journal article" date="2024" name="Proc. Natl. Acad. Sci. U.S.A.">
        <title>The genetic regulatory architecture and epigenomic basis for age-related changes in rattlesnake venom.</title>
        <authorList>
            <person name="Hogan M.P."/>
            <person name="Holding M.L."/>
            <person name="Nystrom G.S."/>
            <person name="Colston T.J."/>
            <person name="Bartlett D.A."/>
            <person name="Mason A.J."/>
            <person name="Ellsworth S.A."/>
            <person name="Rautsaw R.M."/>
            <person name="Lawrence K.C."/>
            <person name="Strickland J.L."/>
            <person name="He B."/>
            <person name="Fraser P."/>
            <person name="Margres M.J."/>
            <person name="Gilbert D.M."/>
            <person name="Gibbs H.L."/>
            <person name="Parkinson C.L."/>
            <person name="Rokyta D.R."/>
        </authorList>
    </citation>
    <scope>NUCLEOTIDE SEQUENCE [LARGE SCALE GENOMIC DNA]</scope>
    <source>
        <strain evidence="2">DRR0105</strain>
    </source>
</reference>
<dbReference type="EMBL" id="JAOTOJ010000001">
    <property type="protein sequence ID" value="KAK9412344.1"/>
    <property type="molecule type" value="Genomic_DNA"/>
</dbReference>
<evidence type="ECO:0000313" key="2">
    <source>
        <dbReference type="EMBL" id="KAK9412344.1"/>
    </source>
</evidence>
<sequence>MTKEGQGSEQLPATICIPGPGEKILQDFQILVQKVGGRPEVLLIGETLEGKDIHKMMTSFVKDLFSAPCHPVHPAEALKEPCVTCPFGGKQCQLIFFLCRASCMKGKETELRKVLQQVKKYVQKSPCALVGIIMEPKKGEAEEARVHLLRLLRGIFPKTSPQKQGKQPATKQDQDQAGLLELEEVEVEAEVYIPGYPRGNLAIMKAACRASEALSRGFPEEVTKDPLPIAGSSWTVIVIRGILGTLCIIGMASAAGWYLYQQGMIPPDMIPAGLLAFI</sequence>
<dbReference type="PANTHER" id="PTHR35675">
    <property type="entry name" value="HYPOTHETICAL PROTEIN LOC100362216"/>
    <property type="match status" value="1"/>
</dbReference>
<evidence type="ECO:0000256" key="1">
    <source>
        <dbReference type="SAM" id="Phobius"/>
    </source>
</evidence>
<gene>
    <name evidence="2" type="ORF">NXF25_003519</name>
</gene>
<keyword evidence="1" id="KW-0472">Membrane</keyword>
<feature type="transmembrane region" description="Helical" evidence="1">
    <location>
        <begin position="234"/>
        <end position="260"/>
    </location>
</feature>
<keyword evidence="3" id="KW-1185">Reference proteome</keyword>
<evidence type="ECO:0000313" key="3">
    <source>
        <dbReference type="Proteomes" id="UP001474421"/>
    </source>
</evidence>
<comment type="caution">
    <text evidence="2">The sequence shown here is derived from an EMBL/GenBank/DDBJ whole genome shotgun (WGS) entry which is preliminary data.</text>
</comment>
<keyword evidence="1" id="KW-1133">Transmembrane helix</keyword>
<dbReference type="PANTHER" id="PTHR35675:SF1">
    <property type="entry name" value="RIKEN CDNA 2810459M11 GENE"/>
    <property type="match status" value="1"/>
</dbReference>
<accession>A0AAW1CCP6</accession>
<dbReference type="AlphaFoldDB" id="A0AAW1CCP6"/>
<protein>
    <submittedName>
        <fullName evidence="2">Uncharacterized protein</fullName>
    </submittedName>
</protein>
<proteinExistence type="predicted"/>
<organism evidence="2 3">
    <name type="scientific">Crotalus adamanteus</name>
    <name type="common">Eastern diamondback rattlesnake</name>
    <dbReference type="NCBI Taxonomy" id="8729"/>
    <lineage>
        <taxon>Eukaryota</taxon>
        <taxon>Metazoa</taxon>
        <taxon>Chordata</taxon>
        <taxon>Craniata</taxon>
        <taxon>Vertebrata</taxon>
        <taxon>Euteleostomi</taxon>
        <taxon>Lepidosauria</taxon>
        <taxon>Squamata</taxon>
        <taxon>Bifurcata</taxon>
        <taxon>Unidentata</taxon>
        <taxon>Episquamata</taxon>
        <taxon>Toxicofera</taxon>
        <taxon>Serpentes</taxon>
        <taxon>Colubroidea</taxon>
        <taxon>Viperidae</taxon>
        <taxon>Crotalinae</taxon>
        <taxon>Crotalus</taxon>
    </lineage>
</organism>
<keyword evidence="1" id="KW-0812">Transmembrane</keyword>